<feature type="active site" description="Nucleophile" evidence="10 11">
    <location>
        <position position="82"/>
    </location>
</feature>
<reference evidence="13" key="2">
    <citation type="submission" date="2021-04" db="EMBL/GenBank/DDBJ databases">
        <authorList>
            <person name="Gilroy R."/>
        </authorList>
    </citation>
    <scope>NUCLEOTIDE SEQUENCE</scope>
    <source>
        <strain evidence="13">ChiHecec2B26-7398</strain>
    </source>
</reference>
<evidence type="ECO:0000256" key="2">
    <source>
        <dbReference type="ARBA" id="ARBA00011152"/>
    </source>
</evidence>
<evidence type="ECO:0000256" key="11">
    <source>
        <dbReference type="PIRSR" id="PIRSR000495-1"/>
    </source>
</evidence>
<dbReference type="GO" id="GO:0016829">
    <property type="term" value="F:lyase activity"/>
    <property type="evidence" value="ECO:0007669"/>
    <property type="project" value="UniProtKB-KW"/>
</dbReference>
<organism evidence="13 14">
    <name type="scientific">Candidatus Gemmiger excrementipullorum</name>
    <dbReference type="NCBI Taxonomy" id="2838610"/>
    <lineage>
        <taxon>Bacteria</taxon>
        <taxon>Bacillati</taxon>
        <taxon>Bacillota</taxon>
        <taxon>Clostridia</taxon>
        <taxon>Eubacteriales</taxon>
        <taxon>Gemmiger</taxon>
    </lineage>
</organism>
<keyword evidence="4 10" id="KW-0378">Hydrolase</keyword>
<gene>
    <name evidence="10 13" type="primary">hisH</name>
    <name evidence="13" type="ORF">H9846_00855</name>
</gene>
<dbReference type="GO" id="GO:0000105">
    <property type="term" value="P:L-histidine biosynthetic process"/>
    <property type="evidence" value="ECO:0007669"/>
    <property type="project" value="UniProtKB-UniRule"/>
</dbReference>
<dbReference type="Proteomes" id="UP000886751">
    <property type="component" value="Unassembled WGS sequence"/>
</dbReference>
<dbReference type="PROSITE" id="PS51273">
    <property type="entry name" value="GATASE_TYPE_1"/>
    <property type="match status" value="1"/>
</dbReference>
<dbReference type="Pfam" id="PF00117">
    <property type="entry name" value="GATase"/>
    <property type="match status" value="1"/>
</dbReference>
<comment type="subunit">
    <text evidence="2 10">Heterodimer of HisH and HisF.</text>
</comment>
<comment type="catalytic activity">
    <reaction evidence="9 10">
        <text>L-glutamine + H2O = L-glutamate + NH4(+)</text>
        <dbReference type="Rhea" id="RHEA:15889"/>
        <dbReference type="ChEBI" id="CHEBI:15377"/>
        <dbReference type="ChEBI" id="CHEBI:28938"/>
        <dbReference type="ChEBI" id="CHEBI:29985"/>
        <dbReference type="ChEBI" id="CHEBI:58359"/>
        <dbReference type="EC" id="3.5.1.2"/>
    </reaction>
</comment>
<evidence type="ECO:0000256" key="6">
    <source>
        <dbReference type="ARBA" id="ARBA00023102"/>
    </source>
</evidence>
<dbReference type="Gene3D" id="3.40.50.880">
    <property type="match status" value="1"/>
</dbReference>
<dbReference type="EC" id="3.5.1.2" evidence="10"/>
<dbReference type="EC" id="4.3.2.10" evidence="10"/>
<feature type="active site" evidence="10 11">
    <location>
        <position position="195"/>
    </location>
</feature>
<dbReference type="PANTHER" id="PTHR42701">
    <property type="entry name" value="IMIDAZOLE GLYCEROL PHOSPHATE SYNTHASE SUBUNIT HISH"/>
    <property type="match status" value="1"/>
</dbReference>
<evidence type="ECO:0000256" key="9">
    <source>
        <dbReference type="ARBA" id="ARBA00049534"/>
    </source>
</evidence>
<name>A0A9D2BUL5_9FIRM</name>
<dbReference type="InterPro" id="IPR017926">
    <property type="entry name" value="GATASE"/>
</dbReference>
<keyword evidence="10" id="KW-0963">Cytoplasm</keyword>
<comment type="subcellular location">
    <subcellularLocation>
        <location evidence="10">Cytoplasm</location>
    </subcellularLocation>
</comment>
<keyword evidence="6 10" id="KW-0368">Histidine biosynthesis</keyword>
<evidence type="ECO:0000256" key="1">
    <source>
        <dbReference type="ARBA" id="ARBA00005091"/>
    </source>
</evidence>
<dbReference type="InterPro" id="IPR010139">
    <property type="entry name" value="Imidazole-glycPsynth_HisH"/>
</dbReference>
<dbReference type="GO" id="GO:0005737">
    <property type="term" value="C:cytoplasm"/>
    <property type="evidence" value="ECO:0007669"/>
    <property type="project" value="UniProtKB-SubCell"/>
</dbReference>
<comment type="caution">
    <text evidence="13">The sequence shown here is derived from an EMBL/GenBank/DDBJ whole genome shotgun (WGS) entry which is preliminary data.</text>
</comment>
<comment type="pathway">
    <text evidence="1 10">Amino-acid biosynthesis; L-histidine biosynthesis; L-histidine from 5-phospho-alpha-D-ribose 1-diphosphate: step 5/9.</text>
</comment>
<evidence type="ECO:0000256" key="4">
    <source>
        <dbReference type="ARBA" id="ARBA00022801"/>
    </source>
</evidence>
<proteinExistence type="inferred from homology"/>
<dbReference type="GO" id="GO:0004359">
    <property type="term" value="F:glutaminase activity"/>
    <property type="evidence" value="ECO:0007669"/>
    <property type="project" value="UniProtKB-EC"/>
</dbReference>
<evidence type="ECO:0000259" key="12">
    <source>
        <dbReference type="Pfam" id="PF00117"/>
    </source>
</evidence>
<feature type="active site" evidence="10 11">
    <location>
        <position position="197"/>
    </location>
</feature>
<evidence type="ECO:0000256" key="3">
    <source>
        <dbReference type="ARBA" id="ARBA00022605"/>
    </source>
</evidence>
<dbReference type="HAMAP" id="MF_00278">
    <property type="entry name" value="HisH"/>
    <property type="match status" value="1"/>
</dbReference>
<evidence type="ECO:0000256" key="10">
    <source>
        <dbReference type="HAMAP-Rule" id="MF_00278"/>
    </source>
</evidence>
<feature type="domain" description="Glutamine amidotransferase" evidence="12">
    <location>
        <begin position="7"/>
        <end position="212"/>
    </location>
</feature>
<dbReference type="EMBL" id="DXEI01000020">
    <property type="protein sequence ID" value="HIX93999.1"/>
    <property type="molecule type" value="Genomic_DNA"/>
</dbReference>
<accession>A0A9D2BUL5</accession>
<dbReference type="SUPFAM" id="SSF52317">
    <property type="entry name" value="Class I glutamine amidotransferase-like"/>
    <property type="match status" value="1"/>
</dbReference>
<evidence type="ECO:0000313" key="14">
    <source>
        <dbReference type="Proteomes" id="UP000886751"/>
    </source>
</evidence>
<protein>
    <recommendedName>
        <fullName evidence="10">Imidazole glycerol phosphate synthase subunit HisH</fullName>
        <ecNumber evidence="10">4.3.2.10</ecNumber>
    </recommendedName>
    <alternativeName>
        <fullName evidence="10">IGP synthase glutaminase subunit</fullName>
        <ecNumber evidence="10">3.5.1.2</ecNumber>
    </alternativeName>
    <alternativeName>
        <fullName evidence="10">IGP synthase subunit HisH</fullName>
    </alternativeName>
    <alternativeName>
        <fullName evidence="10">ImGP synthase subunit HisH</fullName>
        <shortName evidence="10">IGPS subunit HisH</shortName>
    </alternativeName>
</protein>
<dbReference type="PIRSF" id="PIRSF000495">
    <property type="entry name" value="Amidotransf_hisH"/>
    <property type="match status" value="1"/>
</dbReference>
<reference evidence="13" key="1">
    <citation type="journal article" date="2021" name="PeerJ">
        <title>Extensive microbial diversity within the chicken gut microbiome revealed by metagenomics and culture.</title>
        <authorList>
            <person name="Gilroy R."/>
            <person name="Ravi A."/>
            <person name="Getino M."/>
            <person name="Pursley I."/>
            <person name="Horton D.L."/>
            <person name="Alikhan N.F."/>
            <person name="Baker D."/>
            <person name="Gharbi K."/>
            <person name="Hall N."/>
            <person name="Watson M."/>
            <person name="Adriaenssens E.M."/>
            <person name="Foster-Nyarko E."/>
            <person name="Jarju S."/>
            <person name="Secka A."/>
            <person name="Antonio M."/>
            <person name="Oren A."/>
            <person name="Chaudhuri R.R."/>
            <person name="La Ragione R."/>
            <person name="Hildebrand F."/>
            <person name="Pallen M.J."/>
        </authorList>
    </citation>
    <scope>NUCLEOTIDE SEQUENCE</scope>
    <source>
        <strain evidence="13">ChiHecec2B26-7398</strain>
    </source>
</reference>
<comment type="catalytic activity">
    <reaction evidence="8 10">
        <text>5-[(5-phospho-1-deoxy-D-ribulos-1-ylimino)methylamino]-1-(5-phospho-beta-D-ribosyl)imidazole-4-carboxamide + L-glutamine = D-erythro-1-(imidazol-4-yl)glycerol 3-phosphate + 5-amino-1-(5-phospho-beta-D-ribosyl)imidazole-4-carboxamide + L-glutamate + H(+)</text>
        <dbReference type="Rhea" id="RHEA:24793"/>
        <dbReference type="ChEBI" id="CHEBI:15378"/>
        <dbReference type="ChEBI" id="CHEBI:29985"/>
        <dbReference type="ChEBI" id="CHEBI:58278"/>
        <dbReference type="ChEBI" id="CHEBI:58359"/>
        <dbReference type="ChEBI" id="CHEBI:58475"/>
        <dbReference type="ChEBI" id="CHEBI:58525"/>
        <dbReference type="EC" id="4.3.2.10"/>
    </reaction>
</comment>
<dbReference type="InterPro" id="IPR029062">
    <property type="entry name" value="Class_I_gatase-like"/>
</dbReference>
<evidence type="ECO:0000313" key="13">
    <source>
        <dbReference type="EMBL" id="HIX93999.1"/>
    </source>
</evidence>
<dbReference type="NCBIfam" id="TIGR01855">
    <property type="entry name" value="IMP_synth_hisH"/>
    <property type="match status" value="1"/>
</dbReference>
<dbReference type="GO" id="GO:0000107">
    <property type="term" value="F:imidazoleglycerol-phosphate synthase activity"/>
    <property type="evidence" value="ECO:0007669"/>
    <property type="project" value="UniProtKB-UniRule"/>
</dbReference>
<dbReference type="CDD" id="cd01748">
    <property type="entry name" value="GATase1_IGP_Synthase"/>
    <property type="match status" value="1"/>
</dbReference>
<evidence type="ECO:0000256" key="8">
    <source>
        <dbReference type="ARBA" id="ARBA00047838"/>
    </source>
</evidence>
<keyword evidence="7 10" id="KW-0456">Lyase</keyword>
<evidence type="ECO:0000256" key="5">
    <source>
        <dbReference type="ARBA" id="ARBA00022962"/>
    </source>
</evidence>
<comment type="function">
    <text evidence="10">IGPS catalyzes the conversion of PRFAR and glutamine to IGP, AICAR and glutamate. The HisH subunit catalyzes the hydrolysis of glutamine to glutamate and ammonia as part of the synthesis of IGP and AICAR. The resulting ammonia molecule is channeled to the active site of HisF.</text>
</comment>
<keyword evidence="3 10" id="KW-0028">Amino-acid biosynthesis</keyword>
<sequence>MRPLVTIVDYGRSNLLSVQRALEACGAGVQFAGTPAAVRDAGALVLPGVGAFADGMAQLRALGLVEPLCQAAQAGTPLLGICLGMQMLLRQSPEGGLTAGLGLIEGEVAPLPAHAADGRALKVPNVGWRALRLTEAAQNGPLRALAGATAPEVYFVHSYHALPARAQDCAAVIEFGGQEICAAVQRGNVTGLQFHPEKSGPAGLAILRAFVRQLG</sequence>
<dbReference type="AlphaFoldDB" id="A0A9D2BUL5"/>
<dbReference type="PANTHER" id="PTHR42701:SF1">
    <property type="entry name" value="IMIDAZOLE GLYCEROL PHOSPHATE SYNTHASE SUBUNIT HISH"/>
    <property type="match status" value="1"/>
</dbReference>
<evidence type="ECO:0000256" key="7">
    <source>
        <dbReference type="ARBA" id="ARBA00023239"/>
    </source>
</evidence>
<keyword evidence="5 10" id="KW-0315">Glutamine amidotransferase</keyword>